<evidence type="ECO:0000256" key="4">
    <source>
        <dbReference type="ARBA" id="ARBA00022722"/>
    </source>
</evidence>
<dbReference type="Gene3D" id="1.10.340.70">
    <property type="match status" value="1"/>
</dbReference>
<dbReference type="CDD" id="cd01647">
    <property type="entry name" value="RT_LTR"/>
    <property type="match status" value="1"/>
</dbReference>
<proteinExistence type="predicted"/>
<dbReference type="Pfam" id="PF00078">
    <property type="entry name" value="RVT_1"/>
    <property type="match status" value="1"/>
</dbReference>
<dbReference type="PANTHER" id="PTHR37984:SF5">
    <property type="entry name" value="PROTEIN NYNRIN-LIKE"/>
    <property type="match status" value="1"/>
</dbReference>
<organism evidence="12 13">
    <name type="scientific">Phytophthora megakarya</name>
    <dbReference type="NCBI Taxonomy" id="4795"/>
    <lineage>
        <taxon>Eukaryota</taxon>
        <taxon>Sar</taxon>
        <taxon>Stramenopiles</taxon>
        <taxon>Oomycota</taxon>
        <taxon>Peronosporomycetes</taxon>
        <taxon>Peronosporales</taxon>
        <taxon>Peronosporaceae</taxon>
        <taxon>Phytophthora</taxon>
    </lineage>
</organism>
<dbReference type="Gene3D" id="3.10.10.10">
    <property type="entry name" value="HIV Type 1 Reverse Transcriptase, subunit A, domain 1"/>
    <property type="match status" value="2"/>
</dbReference>
<keyword evidence="7 12" id="KW-0695">RNA-directed DNA polymerase</keyword>
<evidence type="ECO:0000256" key="1">
    <source>
        <dbReference type="ARBA" id="ARBA00012493"/>
    </source>
</evidence>
<feature type="region of interest" description="Disordered" evidence="8">
    <location>
        <begin position="54"/>
        <end position="74"/>
    </location>
</feature>
<keyword evidence="4" id="KW-0540">Nuclease</keyword>
<gene>
    <name evidence="12" type="ORF">PHMEG_0002955</name>
</gene>
<dbReference type="GO" id="GO:0016787">
    <property type="term" value="F:hydrolase activity"/>
    <property type="evidence" value="ECO:0007669"/>
    <property type="project" value="UniProtKB-KW"/>
</dbReference>
<feature type="domain" description="Integrase zinc-binding" evidence="11">
    <location>
        <begin position="733"/>
        <end position="790"/>
    </location>
</feature>
<evidence type="ECO:0000259" key="9">
    <source>
        <dbReference type="Pfam" id="PF00078"/>
    </source>
</evidence>
<feature type="domain" description="Reverse transcriptase" evidence="9">
    <location>
        <begin position="351"/>
        <end position="453"/>
    </location>
</feature>
<dbReference type="Pfam" id="PF17917">
    <property type="entry name" value="RT_RNaseH"/>
    <property type="match status" value="1"/>
</dbReference>
<evidence type="ECO:0000256" key="5">
    <source>
        <dbReference type="ARBA" id="ARBA00022759"/>
    </source>
</evidence>
<name>A0A225WXB3_9STRA</name>
<dbReference type="InterPro" id="IPR041588">
    <property type="entry name" value="Integrase_H2C2"/>
</dbReference>
<dbReference type="EC" id="2.7.7.49" evidence="1"/>
<dbReference type="GO" id="GO:0003964">
    <property type="term" value="F:RNA-directed DNA polymerase activity"/>
    <property type="evidence" value="ECO:0007669"/>
    <property type="project" value="UniProtKB-KW"/>
</dbReference>
<keyword evidence="6" id="KW-0378">Hydrolase</keyword>
<evidence type="ECO:0000259" key="11">
    <source>
        <dbReference type="Pfam" id="PF17921"/>
    </source>
</evidence>
<dbReference type="SUPFAM" id="SSF56672">
    <property type="entry name" value="DNA/RNA polymerases"/>
    <property type="match status" value="1"/>
</dbReference>
<dbReference type="FunFam" id="1.10.340.70:FF:000001">
    <property type="entry name" value="Retrovirus-related Pol polyprotein from transposon gypsy-like Protein"/>
    <property type="match status" value="1"/>
</dbReference>
<dbReference type="Gene3D" id="3.10.20.370">
    <property type="match status" value="1"/>
</dbReference>
<sequence length="813" mass="92987">MSQSELEISEMEKRFYFQNGLRAETAKKVKEFIGKSQYGSSHFEAIYKLQTTPRESEIVDGSENTSKGAGSYQTQCKSTKETNHYVSVSFYVILEVSAWASKQSELPTAVSSFVDNGSSLNGVIEELANQLQLDIIEHPHNLMTVMLGYNQAVQRPKRTVEMKLQIPNFPETCEAFTVMPVPEGKDVVLGMKWLQENNPDIDREQLRKGKCAEAVFAVNPHDSEKAERFNQQGWDALVENPAYEALVKYRDTVFRTELPSSTPPDREGIEHEIQLYPGAQSISVKQWRQSPKQRKVIQDWTKEMVQAGIIRPSTSAFCAPTFCVKNRLGGALSTIIANVTVQLFLPATSMPRKEDTYSITAFSTPNGLFEYLVTPMGLSGSLGTFNRLIQRVFSDLHDVMRIYFDDIYVYTQDQDVQKHVDALERVLMRYQEQQLYVKLSKCQICAKEIPCLGDFVGRNGVRMVPDKVRIIKEWPVPRTKKQMESVFGYDSFAGPLHESTKGLRPKETLHLTDHQLKCFDELKRRLSTLLVLQLPDFDKSFAIRMDASNFAIGGVLFQNEGGLEHPMAYTGRKMKPVELNYAVREQELLAIMHAPRVWRVYLLDRPFTFETDHKSIETILTQKTTNRRVARWFNELAEFHPQFKWIPGDSNQVSLSELIEAARNREIVASIQTTSVTVAHSAKQLYSTDIRVQKILQSIGSGKEVPRYSVNNGVLYYQTRDGVNSRLVIPDNEDMKNRIICENHDVVTAGHPGYFKTYLGVQKKHYWLKISKYIQRYVNICELCQRNKARQTKPPGLLQPLEILEGLIFRWPS</sequence>
<dbReference type="OrthoDB" id="3341476at2759"/>
<dbReference type="InterPro" id="IPR043128">
    <property type="entry name" value="Rev_trsase/Diguanyl_cyclase"/>
</dbReference>
<dbReference type="CDD" id="cd00303">
    <property type="entry name" value="retropepsin_like"/>
    <property type="match status" value="1"/>
</dbReference>
<evidence type="ECO:0000313" key="12">
    <source>
        <dbReference type="EMBL" id="OWZ22365.1"/>
    </source>
</evidence>
<protein>
    <recommendedName>
        <fullName evidence="1">RNA-directed DNA polymerase</fullName>
        <ecNumber evidence="1">2.7.7.49</ecNumber>
    </recommendedName>
</protein>
<dbReference type="Pfam" id="PF17921">
    <property type="entry name" value="Integrase_H2C2"/>
    <property type="match status" value="1"/>
</dbReference>
<keyword evidence="3" id="KW-0548">Nucleotidyltransferase</keyword>
<dbReference type="Gene3D" id="2.40.70.10">
    <property type="entry name" value="Acid Proteases"/>
    <property type="match status" value="1"/>
</dbReference>
<evidence type="ECO:0000259" key="10">
    <source>
        <dbReference type="Pfam" id="PF17917"/>
    </source>
</evidence>
<keyword evidence="2" id="KW-0808">Transferase</keyword>
<dbReference type="EMBL" id="NBNE01000143">
    <property type="protein sequence ID" value="OWZ22365.1"/>
    <property type="molecule type" value="Genomic_DNA"/>
</dbReference>
<comment type="caution">
    <text evidence="12">The sequence shown here is derived from an EMBL/GenBank/DDBJ whole genome shotgun (WGS) entry which is preliminary data.</text>
</comment>
<dbReference type="GO" id="GO:0004519">
    <property type="term" value="F:endonuclease activity"/>
    <property type="evidence" value="ECO:0007669"/>
    <property type="project" value="UniProtKB-KW"/>
</dbReference>
<evidence type="ECO:0000256" key="3">
    <source>
        <dbReference type="ARBA" id="ARBA00022695"/>
    </source>
</evidence>
<evidence type="ECO:0000256" key="6">
    <source>
        <dbReference type="ARBA" id="ARBA00022801"/>
    </source>
</evidence>
<evidence type="ECO:0000256" key="8">
    <source>
        <dbReference type="SAM" id="MobiDB-lite"/>
    </source>
</evidence>
<dbReference type="InterPro" id="IPR021109">
    <property type="entry name" value="Peptidase_aspartic_dom_sf"/>
</dbReference>
<dbReference type="InterPro" id="IPR050951">
    <property type="entry name" value="Retrovirus_Pol_polyprotein"/>
</dbReference>
<accession>A0A225WXB3</accession>
<keyword evidence="13" id="KW-1185">Reference proteome</keyword>
<dbReference type="InterPro" id="IPR041373">
    <property type="entry name" value="RT_RNaseH"/>
</dbReference>
<feature type="compositionally biased region" description="Polar residues" evidence="8">
    <location>
        <begin position="62"/>
        <end position="74"/>
    </location>
</feature>
<reference evidence="13" key="1">
    <citation type="submission" date="2017-03" db="EMBL/GenBank/DDBJ databases">
        <title>Phytopthora megakarya and P. palmivora, two closely related causual agents of cacao black pod achieved similar genome size and gene model numbers by different mechanisms.</title>
        <authorList>
            <person name="Ali S."/>
            <person name="Shao J."/>
            <person name="Larry D.J."/>
            <person name="Kronmiller B."/>
            <person name="Shen D."/>
            <person name="Strem M.D."/>
            <person name="Melnick R.L."/>
            <person name="Guiltinan M.J."/>
            <person name="Tyler B.M."/>
            <person name="Meinhardt L.W."/>
            <person name="Bailey B.A."/>
        </authorList>
    </citation>
    <scope>NUCLEOTIDE SEQUENCE [LARGE SCALE GENOMIC DNA]</scope>
    <source>
        <strain evidence="13">zdho120</strain>
    </source>
</reference>
<dbReference type="Proteomes" id="UP000198211">
    <property type="component" value="Unassembled WGS sequence"/>
</dbReference>
<dbReference type="Gene3D" id="3.30.70.270">
    <property type="match status" value="2"/>
</dbReference>
<dbReference type="AlphaFoldDB" id="A0A225WXB3"/>
<dbReference type="PANTHER" id="PTHR37984">
    <property type="entry name" value="PROTEIN CBG26694"/>
    <property type="match status" value="1"/>
</dbReference>
<dbReference type="InterPro" id="IPR000477">
    <property type="entry name" value="RT_dom"/>
</dbReference>
<evidence type="ECO:0000313" key="13">
    <source>
        <dbReference type="Proteomes" id="UP000198211"/>
    </source>
</evidence>
<dbReference type="CDD" id="cd09274">
    <property type="entry name" value="RNase_HI_RT_Ty3"/>
    <property type="match status" value="1"/>
</dbReference>
<evidence type="ECO:0000256" key="2">
    <source>
        <dbReference type="ARBA" id="ARBA00022679"/>
    </source>
</evidence>
<keyword evidence="5" id="KW-0255">Endonuclease</keyword>
<feature type="domain" description="Reverse transcriptase RNase H-like" evidence="10">
    <location>
        <begin position="536"/>
        <end position="639"/>
    </location>
</feature>
<dbReference type="InterPro" id="IPR043502">
    <property type="entry name" value="DNA/RNA_pol_sf"/>
</dbReference>
<evidence type="ECO:0000256" key="7">
    <source>
        <dbReference type="ARBA" id="ARBA00022918"/>
    </source>
</evidence>